<name>A0A927G9V0_9MICO</name>
<feature type="region of interest" description="Disordered" evidence="1">
    <location>
        <begin position="175"/>
        <end position="201"/>
    </location>
</feature>
<dbReference type="PANTHER" id="PTHR23150:SF19">
    <property type="entry name" value="FORMYLGLYCINE-GENERATING ENZYME"/>
    <property type="match status" value="1"/>
</dbReference>
<keyword evidence="4" id="KW-1185">Reference proteome</keyword>
<reference evidence="3" key="2">
    <citation type="submission" date="2020-09" db="EMBL/GenBank/DDBJ databases">
        <authorList>
            <person name="Yu Y."/>
        </authorList>
    </citation>
    <scope>NUCLEOTIDE SEQUENCE</scope>
    <source>
        <strain evidence="3">KCTC 49039</strain>
    </source>
</reference>
<dbReference type="AlphaFoldDB" id="A0A927G9V0"/>
<dbReference type="InterPro" id="IPR042095">
    <property type="entry name" value="SUMF_sf"/>
</dbReference>
<proteinExistence type="predicted"/>
<evidence type="ECO:0000256" key="1">
    <source>
        <dbReference type="SAM" id="MobiDB-lite"/>
    </source>
</evidence>
<dbReference type="Gene3D" id="3.90.1580.10">
    <property type="entry name" value="paralog of FGE (formylglycine-generating enzyme)"/>
    <property type="match status" value="1"/>
</dbReference>
<comment type="caution">
    <text evidence="3">The sequence shown here is derived from an EMBL/GenBank/DDBJ whole genome shotgun (WGS) entry which is preliminary data.</text>
</comment>
<dbReference type="SUPFAM" id="SSF56436">
    <property type="entry name" value="C-type lectin-like"/>
    <property type="match status" value="1"/>
</dbReference>
<dbReference type="Pfam" id="PF03781">
    <property type="entry name" value="FGE-sulfatase"/>
    <property type="match status" value="1"/>
</dbReference>
<feature type="domain" description="Sulfatase-modifying factor enzyme-like" evidence="2">
    <location>
        <begin position="7"/>
        <end position="321"/>
    </location>
</feature>
<dbReference type="InterPro" id="IPR016187">
    <property type="entry name" value="CTDL_fold"/>
</dbReference>
<protein>
    <submittedName>
        <fullName evidence="3">Formylglycine-generating enzyme family protein</fullName>
    </submittedName>
</protein>
<dbReference type="Proteomes" id="UP000610846">
    <property type="component" value="Unassembled WGS sequence"/>
</dbReference>
<dbReference type="PANTHER" id="PTHR23150">
    <property type="entry name" value="SULFATASE MODIFYING FACTOR 1, 2"/>
    <property type="match status" value="1"/>
</dbReference>
<evidence type="ECO:0000259" key="2">
    <source>
        <dbReference type="Pfam" id="PF03781"/>
    </source>
</evidence>
<evidence type="ECO:0000313" key="3">
    <source>
        <dbReference type="EMBL" id="MBD8079441.1"/>
    </source>
</evidence>
<dbReference type="GO" id="GO:0120147">
    <property type="term" value="F:formylglycine-generating oxidase activity"/>
    <property type="evidence" value="ECO:0007669"/>
    <property type="project" value="TreeGrafter"/>
</dbReference>
<dbReference type="EMBL" id="JACYHB010000007">
    <property type="protein sequence ID" value="MBD8079441.1"/>
    <property type="molecule type" value="Genomic_DNA"/>
</dbReference>
<dbReference type="RefSeq" id="WP_191829024.1">
    <property type="nucleotide sequence ID" value="NZ_JACYHB010000007.1"/>
</dbReference>
<reference evidence="3" key="1">
    <citation type="journal article" date="2018" name="Curr. Microbiol.">
        <title>Cellulosimicrobium arenosum sp. nov., Isolated from Marine Sediment Sand.</title>
        <authorList>
            <person name="Oh M."/>
            <person name="Kim J.H."/>
            <person name="Yoon J.H."/>
            <person name="Schumann P."/>
            <person name="Kim W."/>
        </authorList>
    </citation>
    <scope>NUCLEOTIDE SEQUENCE</scope>
    <source>
        <strain evidence="3">KCTC 49039</strain>
    </source>
</reference>
<evidence type="ECO:0000313" key="4">
    <source>
        <dbReference type="Proteomes" id="UP000610846"/>
    </source>
</evidence>
<dbReference type="InterPro" id="IPR051043">
    <property type="entry name" value="Sulfatase_Mod_Factor_Kinase"/>
</dbReference>
<dbReference type="InterPro" id="IPR005532">
    <property type="entry name" value="SUMF_dom"/>
</dbReference>
<sequence length="321" mass="34085">MTNARPTDLVPIAGGRFRMGSESFYPEEGPVVDVDVAPFEIARTPVTNREFAAFVAETGYVTTAELAPDPADFPGADPRLLVPGSLVFTPTDGPVDLGDWRQWWHWETGACWRHPAGPGSSADGLDDHPVVQVSFLDASAYAGWAGLRLPTEAEWELAARGGLVGATYTWGEEPQDGRRANTWQGRFPYRNTGAGRGGWRGTSPVGSFPSNGHGLADMTGNVWEWTVDAWTDGHRRSDLPALTAETGVPPACTCGCGPDGGGAGARADGTPGASVAPPERLVLKGGSHLCAPEYCLRYRPAARSPQTPDSATTHIGFRCAR</sequence>
<gene>
    <name evidence="3" type="ORF">IF651_10290</name>
</gene>
<organism evidence="3 4">
    <name type="scientific">Cellulosimicrobium arenosum</name>
    <dbReference type="NCBI Taxonomy" id="2708133"/>
    <lineage>
        <taxon>Bacteria</taxon>
        <taxon>Bacillati</taxon>
        <taxon>Actinomycetota</taxon>
        <taxon>Actinomycetes</taxon>
        <taxon>Micrococcales</taxon>
        <taxon>Promicromonosporaceae</taxon>
        <taxon>Cellulosimicrobium</taxon>
    </lineage>
</organism>
<accession>A0A927G9V0</accession>